<keyword evidence="11" id="KW-1185">Reference proteome</keyword>
<dbReference type="RefSeq" id="WP_149458392.1">
    <property type="nucleotide sequence ID" value="NZ_CP073809.1"/>
</dbReference>
<dbReference type="Gene3D" id="3.50.50.60">
    <property type="entry name" value="FAD/NAD(P)-binding domain"/>
    <property type="match status" value="2"/>
</dbReference>
<feature type="disulfide bond" description="Redox-active" evidence="6">
    <location>
        <begin position="39"/>
        <end position="44"/>
    </location>
</feature>
<keyword evidence="2" id="KW-0285">Flavoprotein</keyword>
<dbReference type="EMBL" id="SCWC02000002">
    <property type="protein sequence ID" value="KAA1039924.1"/>
    <property type="molecule type" value="Genomic_DNA"/>
</dbReference>
<evidence type="ECO:0000256" key="3">
    <source>
        <dbReference type="ARBA" id="ARBA00022827"/>
    </source>
</evidence>
<keyword evidence="5" id="KW-0547">Nucleotide-binding</keyword>
<name>A0A9Q9BU92_9STAP</name>
<dbReference type="PANTHER" id="PTHR22912">
    <property type="entry name" value="DISULFIDE OXIDOREDUCTASE"/>
    <property type="match status" value="1"/>
</dbReference>
<dbReference type="EMBL" id="CP073809">
    <property type="protein sequence ID" value="UTH13127.1"/>
    <property type="molecule type" value="Genomic_DNA"/>
</dbReference>
<evidence type="ECO:0000313" key="11">
    <source>
        <dbReference type="Proteomes" id="UP000295735"/>
    </source>
</evidence>
<feature type="binding site" evidence="5">
    <location>
        <position position="255"/>
    </location>
    <ligand>
        <name>NAD(+)</name>
        <dbReference type="ChEBI" id="CHEBI:57540"/>
    </ligand>
</feature>
<feature type="domain" description="Pyridine nucleotide-disulphide oxidoreductase dimerisation" evidence="7">
    <location>
        <begin position="343"/>
        <end position="442"/>
    </location>
</feature>
<dbReference type="Pfam" id="PF07992">
    <property type="entry name" value="Pyr_redox_2"/>
    <property type="match status" value="1"/>
</dbReference>
<sequence length="459" mass="51350">MYDVIFIGSGHAAWHAAVALASQKMKVALIEKDTLAGTCTNFGCNPKILLESPFEVLDDIDRLGDIFTNRPEVSWEHLMRYKHKVIDPQKDRLAEVFNKAGIEIIEGEGLITDEHTVKVGDQSYQAKYIVIATGQRSHRLNIPGQEHLRDSRDFMDLKSFPEHITFIGGGYISIEFASIASKFGSEVHVIVHSDKILKAFHQPHVKMLIDKLEEENVTFHFNEDTEKVEEKDGRLTLTTQSGTTLETDYIVDATGRVPNVENIGLETVGIDYSDKGIKVNSHLQTSVPHIYASGDVLDKSIPKLTPTASFESNYIALQIIAREAKLFSPKKALELLPIKYPAIPSVAYTLPRLSQVGMPISEAEDKGYKIRTIKFGEYMRFEYKNELDAEMVIALDKKNHVAGAAIFGHNAADLINIMTFIVEKELSAKDLNLMIFAFPSESSGILDLLKIEMLDLDIE</sequence>
<gene>
    <name evidence="9" type="ORF">ERX35_002750</name>
    <name evidence="10" type="ORF">KFV11_07570</name>
</gene>
<dbReference type="PANTHER" id="PTHR22912:SF217">
    <property type="entry name" value="DIHYDROLIPOYL DEHYDROGENASE"/>
    <property type="match status" value="1"/>
</dbReference>
<dbReference type="Proteomes" id="UP000295735">
    <property type="component" value="Unassembled WGS sequence"/>
</dbReference>
<organism evidence="10 12">
    <name type="scientific">Macrococcus equipercicus</name>
    <dbReference type="NCBI Taxonomy" id="69967"/>
    <lineage>
        <taxon>Bacteria</taxon>
        <taxon>Bacillati</taxon>
        <taxon>Bacillota</taxon>
        <taxon>Bacilli</taxon>
        <taxon>Bacillales</taxon>
        <taxon>Staphylococcaceae</taxon>
        <taxon>Macrococcus</taxon>
    </lineage>
</organism>
<evidence type="ECO:0000256" key="2">
    <source>
        <dbReference type="ARBA" id="ARBA00022630"/>
    </source>
</evidence>
<dbReference type="GO" id="GO:0050660">
    <property type="term" value="F:flavin adenine dinucleotide binding"/>
    <property type="evidence" value="ECO:0007669"/>
    <property type="project" value="TreeGrafter"/>
</dbReference>
<dbReference type="KEGG" id="mequ:KFV11_07570"/>
<keyword evidence="3 5" id="KW-0274">FAD</keyword>
<dbReference type="InterPro" id="IPR036188">
    <property type="entry name" value="FAD/NAD-bd_sf"/>
</dbReference>
<evidence type="ECO:0000256" key="5">
    <source>
        <dbReference type="PIRSR" id="PIRSR000350-3"/>
    </source>
</evidence>
<dbReference type="PRINTS" id="PR00368">
    <property type="entry name" value="FADPNR"/>
</dbReference>
<accession>A0A9Q9BU92</accession>
<dbReference type="InterPro" id="IPR023753">
    <property type="entry name" value="FAD/NAD-binding_dom"/>
</dbReference>
<feature type="domain" description="FAD/NAD(P)-binding" evidence="8">
    <location>
        <begin position="2"/>
        <end position="309"/>
    </location>
</feature>
<feature type="binding site" evidence="5">
    <location>
        <position position="109"/>
    </location>
    <ligand>
        <name>FAD</name>
        <dbReference type="ChEBI" id="CHEBI:57692"/>
    </ligand>
</feature>
<dbReference type="SUPFAM" id="SSF55424">
    <property type="entry name" value="FAD/NAD-linked reductases, dimerisation (C-terminal) domain"/>
    <property type="match status" value="1"/>
</dbReference>
<keyword evidence="4 5" id="KW-0520">NAD</keyword>
<comment type="cofactor">
    <cofactor evidence="5">
        <name>FAD</name>
        <dbReference type="ChEBI" id="CHEBI:57692"/>
    </cofactor>
    <text evidence="5">Binds 1 FAD per subunit.</text>
</comment>
<reference evidence="9 11" key="1">
    <citation type="submission" date="2019-09" db="EMBL/GenBank/DDBJ databases">
        <authorList>
            <person name="Mazhar S."/>
            <person name="Altermann E."/>
            <person name="Hill C."/>
            <person name="Mcauliffe O."/>
        </authorList>
    </citation>
    <scope>NUCLEOTIDE SEQUENCE [LARGE SCALE GENOMIC DNA]</scope>
    <source>
        <strain evidence="9 11">ATCC 51831</strain>
    </source>
</reference>
<feature type="binding site" evidence="5">
    <location>
        <position position="295"/>
    </location>
    <ligand>
        <name>FAD</name>
        <dbReference type="ChEBI" id="CHEBI:57692"/>
    </ligand>
</feature>
<feature type="binding site" evidence="5">
    <location>
        <begin position="168"/>
        <end position="175"/>
    </location>
    <ligand>
        <name>NAD(+)</name>
        <dbReference type="ChEBI" id="CHEBI:57540"/>
    </ligand>
</feature>
<dbReference type="Proteomes" id="UP001057381">
    <property type="component" value="Chromosome"/>
</dbReference>
<dbReference type="PRINTS" id="PR00411">
    <property type="entry name" value="PNDRDTASEI"/>
</dbReference>
<dbReference type="InterPro" id="IPR004099">
    <property type="entry name" value="Pyr_nucl-diS_OxRdtase_dimer"/>
</dbReference>
<dbReference type="GO" id="GO:0004148">
    <property type="term" value="F:dihydrolipoyl dehydrogenase (NADH) activity"/>
    <property type="evidence" value="ECO:0007669"/>
    <property type="project" value="TreeGrafter"/>
</dbReference>
<evidence type="ECO:0000313" key="10">
    <source>
        <dbReference type="EMBL" id="UTH13127.1"/>
    </source>
</evidence>
<proteinExistence type="inferred from homology"/>
<dbReference type="AlphaFoldDB" id="A0A9Q9BU92"/>
<dbReference type="GO" id="GO:0006103">
    <property type="term" value="P:2-oxoglutarate metabolic process"/>
    <property type="evidence" value="ECO:0007669"/>
    <property type="project" value="TreeGrafter"/>
</dbReference>
<comment type="similarity">
    <text evidence="1">Belongs to the class-I pyridine nucleotide-disulfide oxidoreductase family.</text>
</comment>
<protein>
    <submittedName>
        <fullName evidence="10">NAD(P)/FAD-dependent oxidoreductase</fullName>
    </submittedName>
</protein>
<evidence type="ECO:0000256" key="6">
    <source>
        <dbReference type="PIRSR" id="PIRSR000350-4"/>
    </source>
</evidence>
<reference evidence="10" key="2">
    <citation type="submission" date="2021-04" db="EMBL/GenBank/DDBJ databases">
        <title>Complete Genome Sequences of Macrococcus spp. from dog and cattle.</title>
        <authorList>
            <person name="Schwendener S."/>
            <person name="Perreten V."/>
        </authorList>
    </citation>
    <scope>NUCLEOTIDE SEQUENCE</scope>
    <source>
        <strain evidence="10">Epi0143-OL</strain>
    </source>
</reference>
<evidence type="ECO:0000256" key="4">
    <source>
        <dbReference type="ARBA" id="ARBA00023027"/>
    </source>
</evidence>
<dbReference type="InterPro" id="IPR016156">
    <property type="entry name" value="FAD/NAD-linked_Rdtase_dimer_sf"/>
</dbReference>
<evidence type="ECO:0000256" key="1">
    <source>
        <dbReference type="ARBA" id="ARBA00007532"/>
    </source>
</evidence>
<evidence type="ECO:0000313" key="9">
    <source>
        <dbReference type="EMBL" id="KAA1039924.1"/>
    </source>
</evidence>
<dbReference type="Pfam" id="PF02852">
    <property type="entry name" value="Pyr_redox_dim"/>
    <property type="match status" value="1"/>
</dbReference>
<evidence type="ECO:0000313" key="12">
    <source>
        <dbReference type="Proteomes" id="UP001057381"/>
    </source>
</evidence>
<dbReference type="OrthoDB" id="9800167at2"/>
<dbReference type="Gene3D" id="3.30.390.30">
    <property type="match status" value="1"/>
</dbReference>
<dbReference type="InterPro" id="IPR050151">
    <property type="entry name" value="Class-I_Pyr_Nuc-Dis_Oxidored"/>
</dbReference>
<dbReference type="PIRSF" id="PIRSF000350">
    <property type="entry name" value="Mercury_reductase_MerA"/>
    <property type="match status" value="1"/>
</dbReference>
<evidence type="ECO:0000259" key="8">
    <source>
        <dbReference type="Pfam" id="PF07992"/>
    </source>
</evidence>
<dbReference type="SUPFAM" id="SSF51905">
    <property type="entry name" value="FAD/NAD(P)-binding domain"/>
    <property type="match status" value="1"/>
</dbReference>
<dbReference type="InterPro" id="IPR001100">
    <property type="entry name" value="Pyr_nuc-diS_OxRdtase"/>
</dbReference>
<evidence type="ECO:0000259" key="7">
    <source>
        <dbReference type="Pfam" id="PF02852"/>
    </source>
</evidence>